<evidence type="ECO:0008006" key="14">
    <source>
        <dbReference type="Google" id="ProtNLM"/>
    </source>
</evidence>
<organism evidence="12 13">
    <name type="scientific">Peronospora destructor</name>
    <dbReference type="NCBI Taxonomy" id="86335"/>
    <lineage>
        <taxon>Eukaryota</taxon>
        <taxon>Sar</taxon>
        <taxon>Stramenopiles</taxon>
        <taxon>Oomycota</taxon>
        <taxon>Peronosporomycetes</taxon>
        <taxon>Peronosporales</taxon>
        <taxon>Peronosporaceae</taxon>
        <taxon>Peronospora</taxon>
    </lineage>
</organism>
<keyword evidence="7" id="KW-1133">Transmembrane helix</keyword>
<evidence type="ECO:0000256" key="2">
    <source>
        <dbReference type="ARBA" id="ARBA00022475"/>
    </source>
</evidence>
<evidence type="ECO:0000256" key="9">
    <source>
        <dbReference type="ARBA" id="ARBA00023136"/>
    </source>
</evidence>
<evidence type="ECO:0000256" key="8">
    <source>
        <dbReference type="ARBA" id="ARBA00023098"/>
    </source>
</evidence>
<keyword evidence="4" id="KW-0808">Transferase</keyword>
<dbReference type="Proteomes" id="UP001162029">
    <property type="component" value="Unassembled WGS sequence"/>
</dbReference>
<evidence type="ECO:0000256" key="11">
    <source>
        <dbReference type="ARBA" id="ARBA00023264"/>
    </source>
</evidence>
<evidence type="ECO:0000256" key="10">
    <source>
        <dbReference type="ARBA" id="ARBA00023209"/>
    </source>
</evidence>
<dbReference type="Pfam" id="PF01148">
    <property type="entry name" value="CTP_transf_1"/>
    <property type="match status" value="1"/>
</dbReference>
<keyword evidence="9" id="KW-0472">Membrane</keyword>
<evidence type="ECO:0000313" key="12">
    <source>
        <dbReference type="EMBL" id="CAI5737354.1"/>
    </source>
</evidence>
<dbReference type="EMBL" id="CANTFM010001243">
    <property type="protein sequence ID" value="CAI5737354.1"/>
    <property type="molecule type" value="Genomic_DNA"/>
</dbReference>
<sequence length="79" mass="8359">MVVALDILDLPGSLGTEVTCTVIAVVAGRVGDLFKSLLKRAAEVKDSGKLISEHGGALDRIDALLFALVVFARYCAFHT</sequence>
<accession>A0AAV0UKD5</accession>
<dbReference type="GO" id="GO:0004605">
    <property type="term" value="F:phosphatidate cytidylyltransferase activity"/>
    <property type="evidence" value="ECO:0007669"/>
    <property type="project" value="TreeGrafter"/>
</dbReference>
<keyword evidence="10" id="KW-0594">Phospholipid biosynthesis</keyword>
<keyword evidence="6" id="KW-0548">Nucleotidyltransferase</keyword>
<reference evidence="12" key="1">
    <citation type="submission" date="2022-12" db="EMBL/GenBank/DDBJ databases">
        <authorList>
            <person name="Webb A."/>
        </authorList>
    </citation>
    <scope>NUCLEOTIDE SEQUENCE</scope>
    <source>
        <strain evidence="12">Pd1</strain>
    </source>
</reference>
<keyword evidence="11" id="KW-1208">Phospholipid metabolism</keyword>
<evidence type="ECO:0000256" key="5">
    <source>
        <dbReference type="ARBA" id="ARBA00022692"/>
    </source>
</evidence>
<comment type="subcellular location">
    <subcellularLocation>
        <location evidence="1">Cell membrane</location>
        <topology evidence="1">Multi-pass membrane protein</topology>
    </subcellularLocation>
</comment>
<evidence type="ECO:0000256" key="6">
    <source>
        <dbReference type="ARBA" id="ARBA00022695"/>
    </source>
</evidence>
<keyword evidence="2" id="KW-1003">Cell membrane</keyword>
<evidence type="ECO:0000256" key="3">
    <source>
        <dbReference type="ARBA" id="ARBA00022516"/>
    </source>
</evidence>
<evidence type="ECO:0000256" key="4">
    <source>
        <dbReference type="ARBA" id="ARBA00022679"/>
    </source>
</evidence>
<dbReference type="GO" id="GO:0005886">
    <property type="term" value="C:plasma membrane"/>
    <property type="evidence" value="ECO:0007669"/>
    <property type="project" value="UniProtKB-SubCell"/>
</dbReference>
<name>A0AAV0UKD5_9STRA</name>
<gene>
    <name evidence="12" type="ORF">PDE001_LOCUS6579</name>
</gene>
<proteinExistence type="predicted"/>
<evidence type="ECO:0000256" key="1">
    <source>
        <dbReference type="ARBA" id="ARBA00004651"/>
    </source>
</evidence>
<comment type="caution">
    <text evidence="12">The sequence shown here is derived from an EMBL/GenBank/DDBJ whole genome shotgun (WGS) entry which is preliminary data.</text>
</comment>
<keyword evidence="8" id="KW-0443">Lipid metabolism</keyword>
<keyword evidence="3" id="KW-0444">Lipid biosynthesis</keyword>
<keyword evidence="5" id="KW-0812">Transmembrane</keyword>
<evidence type="ECO:0000256" key="7">
    <source>
        <dbReference type="ARBA" id="ARBA00022989"/>
    </source>
</evidence>
<dbReference type="GO" id="GO:0016024">
    <property type="term" value="P:CDP-diacylglycerol biosynthetic process"/>
    <property type="evidence" value="ECO:0007669"/>
    <property type="project" value="TreeGrafter"/>
</dbReference>
<evidence type="ECO:0000313" key="13">
    <source>
        <dbReference type="Proteomes" id="UP001162029"/>
    </source>
</evidence>
<keyword evidence="13" id="KW-1185">Reference proteome</keyword>
<dbReference type="AlphaFoldDB" id="A0AAV0UKD5"/>
<protein>
    <recommendedName>
        <fullName evidence="14">Phosphatidate cytidylyltransferase</fullName>
    </recommendedName>
</protein>
<dbReference type="PANTHER" id="PTHR46382">
    <property type="entry name" value="PHOSPHATIDATE CYTIDYLYLTRANSFERASE"/>
    <property type="match status" value="1"/>
</dbReference>
<dbReference type="PANTHER" id="PTHR46382:SF1">
    <property type="entry name" value="PHOSPHATIDATE CYTIDYLYLTRANSFERASE"/>
    <property type="match status" value="1"/>
</dbReference>